<feature type="domain" description="DUF802" evidence="1">
    <location>
        <begin position="1"/>
        <end position="21"/>
    </location>
</feature>
<evidence type="ECO:0000259" key="1">
    <source>
        <dbReference type="Pfam" id="PF05650"/>
    </source>
</evidence>
<feature type="non-terminal residue" evidence="2">
    <location>
        <position position="1"/>
    </location>
</feature>
<dbReference type="Pfam" id="PF05650">
    <property type="entry name" value="DUF802"/>
    <property type="match status" value="1"/>
</dbReference>
<accession>X0XTN0</accession>
<evidence type="ECO:0000313" key="2">
    <source>
        <dbReference type="EMBL" id="GAG46579.1"/>
    </source>
</evidence>
<proteinExistence type="predicted"/>
<organism evidence="2">
    <name type="scientific">marine sediment metagenome</name>
    <dbReference type="NCBI Taxonomy" id="412755"/>
    <lineage>
        <taxon>unclassified sequences</taxon>
        <taxon>metagenomes</taxon>
        <taxon>ecological metagenomes</taxon>
    </lineage>
</organism>
<feature type="non-terminal residue" evidence="2">
    <location>
        <position position="38"/>
    </location>
</feature>
<dbReference type="InterPro" id="IPR008520">
    <property type="entry name" value="DUF802"/>
</dbReference>
<dbReference type="AlphaFoldDB" id="X0XTN0"/>
<gene>
    <name evidence="2" type="ORF">S01H1_86216</name>
</gene>
<sequence length="38" mass="3931">DNRAALAAAAATFEQHSAALLRTLDQSHADLQAALAAR</sequence>
<name>X0XTN0_9ZZZZ</name>
<dbReference type="EMBL" id="BARS01059597">
    <property type="protein sequence ID" value="GAG46579.1"/>
    <property type="molecule type" value="Genomic_DNA"/>
</dbReference>
<protein>
    <recommendedName>
        <fullName evidence="1">DUF802 domain-containing protein</fullName>
    </recommendedName>
</protein>
<reference evidence="2" key="1">
    <citation type="journal article" date="2014" name="Front. Microbiol.">
        <title>High frequency of phylogenetically diverse reductive dehalogenase-homologous genes in deep subseafloor sedimentary metagenomes.</title>
        <authorList>
            <person name="Kawai M."/>
            <person name="Futagami T."/>
            <person name="Toyoda A."/>
            <person name="Takaki Y."/>
            <person name="Nishi S."/>
            <person name="Hori S."/>
            <person name="Arai W."/>
            <person name="Tsubouchi T."/>
            <person name="Morono Y."/>
            <person name="Uchiyama I."/>
            <person name="Ito T."/>
            <person name="Fujiyama A."/>
            <person name="Inagaki F."/>
            <person name="Takami H."/>
        </authorList>
    </citation>
    <scope>NUCLEOTIDE SEQUENCE</scope>
    <source>
        <strain evidence="2">Expedition CK06-06</strain>
    </source>
</reference>
<comment type="caution">
    <text evidence="2">The sequence shown here is derived from an EMBL/GenBank/DDBJ whole genome shotgun (WGS) entry which is preliminary data.</text>
</comment>